<evidence type="ECO:0000256" key="2">
    <source>
        <dbReference type="ARBA" id="ARBA00012076"/>
    </source>
</evidence>
<name>A0A2N3G649_9ACTN</name>
<proteinExistence type="inferred from homology"/>
<evidence type="ECO:0000313" key="6">
    <source>
        <dbReference type="EMBL" id="PKQ28078.1"/>
    </source>
</evidence>
<evidence type="ECO:0000313" key="7">
    <source>
        <dbReference type="Proteomes" id="UP000233654"/>
    </source>
</evidence>
<dbReference type="AlphaFoldDB" id="A0A2N3G649"/>
<dbReference type="InterPro" id="IPR029045">
    <property type="entry name" value="ClpP/crotonase-like_dom_sf"/>
</dbReference>
<organism evidence="6 7">
    <name type="scientific">Candidatus Anoxymicrobium japonicum</name>
    <dbReference type="NCBI Taxonomy" id="2013648"/>
    <lineage>
        <taxon>Bacteria</taxon>
        <taxon>Bacillati</taxon>
        <taxon>Actinomycetota</taxon>
        <taxon>Candidatus Geothermincolia</taxon>
        <taxon>Candidatus Geothermincolales</taxon>
        <taxon>Candidatus Anoxymicrobiaceae</taxon>
        <taxon>Candidatus Anoxymicrobium</taxon>
    </lineage>
</organism>
<dbReference type="PANTHER" id="PTHR11941">
    <property type="entry name" value="ENOYL-COA HYDRATASE-RELATED"/>
    <property type="match status" value="1"/>
</dbReference>
<dbReference type="InterPro" id="IPR001753">
    <property type="entry name" value="Enoyl-CoA_hydra/iso"/>
</dbReference>
<dbReference type="SUPFAM" id="SSF52096">
    <property type="entry name" value="ClpP/crotonase"/>
    <property type="match status" value="1"/>
</dbReference>
<dbReference type="Pfam" id="PF00378">
    <property type="entry name" value="ECH_1"/>
    <property type="match status" value="1"/>
</dbReference>
<protein>
    <recommendedName>
        <fullName evidence="2">enoyl-CoA hydratase</fullName>
        <ecNumber evidence="2">4.2.1.17</ecNumber>
    </recommendedName>
</protein>
<dbReference type="FunFam" id="3.90.226.10:FF:000009">
    <property type="entry name" value="Carnitinyl-CoA dehydratase"/>
    <property type="match status" value="1"/>
</dbReference>
<dbReference type="Gene3D" id="1.10.12.10">
    <property type="entry name" value="Lyase 2-enoyl-coa Hydratase, Chain A, domain 2"/>
    <property type="match status" value="1"/>
</dbReference>
<dbReference type="Gene3D" id="3.90.226.10">
    <property type="entry name" value="2-enoyl-CoA Hydratase, Chain A, domain 1"/>
    <property type="match status" value="1"/>
</dbReference>
<accession>A0A2N3G649</accession>
<dbReference type="Proteomes" id="UP000233654">
    <property type="component" value="Unassembled WGS sequence"/>
</dbReference>
<dbReference type="InterPro" id="IPR014748">
    <property type="entry name" value="Enoyl-CoA_hydra_C"/>
</dbReference>
<evidence type="ECO:0000256" key="1">
    <source>
        <dbReference type="ARBA" id="ARBA00005254"/>
    </source>
</evidence>
<dbReference type="GO" id="GO:0006635">
    <property type="term" value="P:fatty acid beta-oxidation"/>
    <property type="evidence" value="ECO:0007669"/>
    <property type="project" value="TreeGrafter"/>
</dbReference>
<dbReference type="FunFam" id="1.10.12.10:FF:000001">
    <property type="entry name" value="Probable enoyl-CoA hydratase, mitochondrial"/>
    <property type="match status" value="1"/>
</dbReference>
<dbReference type="EC" id="4.2.1.17" evidence="2"/>
<sequence length="265" mass="28050">MAYDFEFLKVEVDDHVATVRLDRPKVNALNGQVFLEIGACSTELQYDDDVHAVVLTGGEKVFAAGADINEMAEATPLIVSRFISGAQEALNRLENIPKPVIAAINGFALGGGCEIALACDWRFAGETAQIGVPEILLGIIPGAGGTQRLPRLIGPARAKEMIFSGRFYDAKTCLAYGVVDKVVEGDGAAVIASARKVATRYATKYPPFALAMAKQSVNKGMNCSLADGLAIEAQAIALCFSTEDQKIGMKSFIESGPGKAEFTGK</sequence>
<comment type="similarity">
    <text evidence="1">Belongs to the enoyl-CoA hydratase/isomerase family.</text>
</comment>
<evidence type="ECO:0000256" key="4">
    <source>
        <dbReference type="ARBA" id="ARBA00023709"/>
    </source>
</evidence>
<dbReference type="PANTHER" id="PTHR11941:SF54">
    <property type="entry name" value="ENOYL-COA HYDRATASE, MITOCHONDRIAL"/>
    <property type="match status" value="1"/>
</dbReference>
<keyword evidence="3" id="KW-0456">Lyase</keyword>
<evidence type="ECO:0000256" key="5">
    <source>
        <dbReference type="ARBA" id="ARBA00023717"/>
    </source>
</evidence>
<evidence type="ECO:0000256" key="3">
    <source>
        <dbReference type="ARBA" id="ARBA00023239"/>
    </source>
</evidence>
<dbReference type="CDD" id="cd06558">
    <property type="entry name" value="crotonase-like"/>
    <property type="match status" value="1"/>
</dbReference>
<dbReference type="GO" id="GO:0004300">
    <property type="term" value="F:enoyl-CoA hydratase activity"/>
    <property type="evidence" value="ECO:0007669"/>
    <property type="project" value="UniProtKB-EC"/>
</dbReference>
<comment type="caution">
    <text evidence="6">The sequence shown here is derived from an EMBL/GenBank/DDBJ whole genome shotgun (WGS) entry which is preliminary data.</text>
</comment>
<comment type="catalytic activity">
    <reaction evidence="4">
        <text>a (3S)-3-hydroxyacyl-CoA = a (2E)-enoyl-CoA + H2O</text>
        <dbReference type="Rhea" id="RHEA:16105"/>
        <dbReference type="ChEBI" id="CHEBI:15377"/>
        <dbReference type="ChEBI" id="CHEBI:57318"/>
        <dbReference type="ChEBI" id="CHEBI:58856"/>
        <dbReference type="EC" id="4.2.1.17"/>
    </reaction>
</comment>
<dbReference type="EMBL" id="PHEX01000033">
    <property type="protein sequence ID" value="PKQ28078.1"/>
    <property type="molecule type" value="Genomic_DNA"/>
</dbReference>
<comment type="catalytic activity">
    <reaction evidence="5">
        <text>a 4-saturated-(3S)-3-hydroxyacyl-CoA = a (3E)-enoyl-CoA + H2O</text>
        <dbReference type="Rhea" id="RHEA:20724"/>
        <dbReference type="ChEBI" id="CHEBI:15377"/>
        <dbReference type="ChEBI" id="CHEBI:58521"/>
        <dbReference type="ChEBI" id="CHEBI:137480"/>
        <dbReference type="EC" id="4.2.1.17"/>
    </reaction>
</comment>
<gene>
    <name evidence="6" type="ORF">CVT63_04575</name>
</gene>
<reference evidence="6 7" key="1">
    <citation type="journal article" date="2017" name="ISME J.">
        <title>Potential for microbial H2 and metal transformations associated with novel bacteria and archaea in deep terrestrial subsurface sediments.</title>
        <authorList>
            <person name="Hernsdorf A.W."/>
            <person name="Amano Y."/>
            <person name="Miyakawa K."/>
            <person name="Ise K."/>
            <person name="Suzuki Y."/>
            <person name="Anantharaman K."/>
            <person name="Probst A."/>
            <person name="Burstein D."/>
            <person name="Thomas B.C."/>
            <person name="Banfield J.F."/>
        </authorList>
    </citation>
    <scope>NUCLEOTIDE SEQUENCE [LARGE SCALE GENOMIC DNA]</scope>
    <source>
        <strain evidence="6">HGW-Actinobacteria-3</strain>
    </source>
</reference>